<gene>
    <name evidence="2" type="ORF">DS421_19g663430</name>
</gene>
<dbReference type="GO" id="GO:0003723">
    <property type="term" value="F:RNA binding"/>
    <property type="evidence" value="ECO:0007669"/>
    <property type="project" value="InterPro"/>
</dbReference>
<dbReference type="Proteomes" id="UP000464620">
    <property type="component" value="Chromosome B09"/>
</dbReference>
<evidence type="ECO:0000313" key="3">
    <source>
        <dbReference type="Proteomes" id="UP000464620"/>
    </source>
</evidence>
<proteinExistence type="predicted"/>
<dbReference type="GO" id="GO:0009451">
    <property type="term" value="P:RNA modification"/>
    <property type="evidence" value="ECO:0007669"/>
    <property type="project" value="InterPro"/>
</dbReference>
<evidence type="ECO:0000313" key="2">
    <source>
        <dbReference type="EMBL" id="QHN78680.1"/>
    </source>
</evidence>
<name>A0A6B9VAV4_ARAHY</name>
<dbReference type="Pfam" id="PF01535">
    <property type="entry name" value="PPR"/>
    <property type="match status" value="2"/>
</dbReference>
<evidence type="ECO:0000256" key="1">
    <source>
        <dbReference type="ARBA" id="ARBA00022737"/>
    </source>
</evidence>
<dbReference type="PANTHER" id="PTHR47926:SF347">
    <property type="entry name" value="PENTATRICOPEPTIDE REPEAT-CONTAINING PROTEIN"/>
    <property type="match status" value="1"/>
</dbReference>
<protein>
    <submittedName>
        <fullName evidence="2">Pentatricopeptide repeat-containing protein</fullName>
    </submittedName>
</protein>
<sequence>MCQPLFTFPLSNPPCPCSQNQFPIIPLRLHHPSAAYALKAMFLSDALKLFKEMPQWNVVCFNAVLSGLSQNRPPGVALRVHCLAVKLGVEFDVYVAISLVNAYSNCGDVSAVEVFKEMPLKSVLSYNVFVSGLLQNRIPRLVLDVFKDTMMVHGLALKFASYDEVILVTALVDMYSKCGCWRAPFNVFNAAEGNNRNLITWNSMISGMMPNAV</sequence>
<accession>A0A6B9VAV4</accession>
<dbReference type="EMBL" id="CP031001">
    <property type="protein sequence ID" value="QHN78680.1"/>
    <property type="molecule type" value="Genomic_DNA"/>
</dbReference>
<dbReference type="PANTHER" id="PTHR47926">
    <property type="entry name" value="PENTATRICOPEPTIDE REPEAT-CONTAINING PROTEIN"/>
    <property type="match status" value="1"/>
</dbReference>
<dbReference type="InterPro" id="IPR002885">
    <property type="entry name" value="PPR_rpt"/>
</dbReference>
<dbReference type="AlphaFoldDB" id="A0A6B9VAV4"/>
<dbReference type="Gene3D" id="1.25.40.10">
    <property type="entry name" value="Tetratricopeptide repeat domain"/>
    <property type="match status" value="1"/>
</dbReference>
<dbReference type="InterPro" id="IPR046960">
    <property type="entry name" value="PPR_At4g14850-like_plant"/>
</dbReference>
<organism evidence="2 3">
    <name type="scientific">Arachis hypogaea</name>
    <name type="common">Peanut</name>
    <dbReference type="NCBI Taxonomy" id="3818"/>
    <lineage>
        <taxon>Eukaryota</taxon>
        <taxon>Viridiplantae</taxon>
        <taxon>Streptophyta</taxon>
        <taxon>Embryophyta</taxon>
        <taxon>Tracheophyta</taxon>
        <taxon>Spermatophyta</taxon>
        <taxon>Magnoliopsida</taxon>
        <taxon>eudicotyledons</taxon>
        <taxon>Gunneridae</taxon>
        <taxon>Pentapetalae</taxon>
        <taxon>rosids</taxon>
        <taxon>fabids</taxon>
        <taxon>Fabales</taxon>
        <taxon>Fabaceae</taxon>
        <taxon>Papilionoideae</taxon>
        <taxon>50 kb inversion clade</taxon>
        <taxon>dalbergioids sensu lato</taxon>
        <taxon>Dalbergieae</taxon>
        <taxon>Pterocarpus clade</taxon>
        <taxon>Arachis</taxon>
    </lineage>
</organism>
<keyword evidence="1" id="KW-0677">Repeat</keyword>
<reference evidence="2 3" key="1">
    <citation type="submission" date="2020-01" db="EMBL/GenBank/DDBJ databases">
        <title>Genome sequence of Arachis hypogaea, cultivar Shitouqi.</title>
        <authorList>
            <person name="Zhuang W."/>
            <person name="Chen H."/>
            <person name="Varshney R."/>
            <person name="Wang D."/>
            <person name="Ming R."/>
        </authorList>
    </citation>
    <scope>NUCLEOTIDE SEQUENCE [LARGE SCALE GENOMIC DNA]</scope>
    <source>
        <tissue evidence="2">Young leaf</tissue>
    </source>
</reference>
<dbReference type="InterPro" id="IPR011990">
    <property type="entry name" value="TPR-like_helical_dom_sf"/>
</dbReference>